<feature type="region of interest" description="Disordered" evidence="1">
    <location>
        <begin position="491"/>
        <end position="519"/>
    </location>
</feature>
<reference evidence="2 3" key="1">
    <citation type="submission" date="2015-08" db="EMBL/GenBank/DDBJ databases">
        <title>Next Generation Sequencing and Analysis of the Genome of Puccinia sorghi L Schw, the Causal Agent of Maize Common Rust.</title>
        <authorList>
            <person name="Rochi L."/>
            <person name="Burguener G."/>
            <person name="Darino M."/>
            <person name="Turjanski A."/>
            <person name="Kreff E."/>
            <person name="Dieguez M.J."/>
            <person name="Sacco F."/>
        </authorList>
    </citation>
    <scope>NUCLEOTIDE SEQUENCE [LARGE SCALE GENOMIC DNA]</scope>
    <source>
        <strain evidence="2 3">RO10H11247</strain>
    </source>
</reference>
<dbReference type="STRING" id="27349.A0A0L6VBF8"/>
<accession>A0A0L6VBF8</accession>
<sequence length="1289" mass="140617">MQASLISCSHGEPNTPSFYSSEIWEHSRKPLQVAAVLYGKKETSRNWLKNSPKNLLLLDPSTASTASYYLADSHSQSRDRDPLLSGSLLAPTAFLDTMPHQSPAPPPTTTLVHPHTPPQPTQPHLPHAPAKINPSTAQPKKDRRETTIKRAFVGFASLIYFPIRKKYKSLHPTIQSISPTSDSTPTWATSPAYRNRESLARSMRPIPRPSKTLWCSIRMPPKLTVNILMMSGRILATLLNRIILLPRIPAAFLITPTFFAMPEQIILIQPQLDSIHHQQPQSLSSRHKISRARQAATLKLNALSSFYSKSSTDKPPNNSKINRRSTHPSSLNDPVSKQHQPQPLNDLIYSSYPINSPLTPSSTPPPPSSYPSLLSLVSGDSSAVLNGLTSNNSNRLLMIQTSKTSCNSYSTHAPSLTPTSAHNQQPPPPQETPDTPTKTLGSFDLANTLQHVKPAQLNLLNATGDNEEQTPHPHSSFASQSLPHLVSAEHTKHTNLGPSPETPKPFLGAGKDGEGGPREISVEADKKGLIIGLTCFLSRHSSHFPAFSAISSTPTVSSHRAGSFVFDMSLLPPPLPLSSSSQIMGILTALHTALNWPITEPQFFPIAMSPSSPGTPYYRQQLPWRCRLETAAENHLTIEANLRDDTQILAHPPTVHNLTPPSLRTPGTAPGTPGVPLPALLSRKALEYFSKAATENGGSSSTSVILQSPDGRPQAMFFHHSRSSNWLRRNLINNSINGVMQSSNMGGSIISKLKLKIQSSSSQPMLCETISTDSNPEPMTLAQQVMANAEGTTRPSLHHPFPTRALMIQPRAACLLSQAKTLSQSVRVNNSTTNLLTLSLPFPEGLYATPPKFWLVSPLTCFDTHPKHIPRDTWRTSIRLNPIDKRAAAHPDESLATVNAQDALHSRLPTHLHFCHYSLTVTCHPSRNIVQPQRSLISSSVLGVNDISCTPLSKTHSTLIAANKRRASMGDSMIANRLGRRHVSRKPTTAFVPPINIVETILTTFIRKKPVKFDVAMKGQEAVDKWRTGSFHLFLPVLLAWLEKKLLEWGSMAWLPGFSHPNIPSNNTLNRSLPASIATCYSLPPGVAPTGTGFYEVTDGKPIILFTGTLAKIKAKEVANHLHLRSDKARGVLLLLDGLSKNPSEGGVDDQQGGVGGSSIAIADAATSRVVLSSPAALSLPEQESREEDMRQDVSPARPKISLQAPTPERFSSFPLIDPFISSTRPPHSPWMTSNNVPILTVPCSPAPPLTIPPLLPPRILPNLSPLQPLHNHPRPSPPIHSQPYSPLH</sequence>
<dbReference type="Proteomes" id="UP000037035">
    <property type="component" value="Unassembled WGS sequence"/>
</dbReference>
<feature type="region of interest" description="Disordered" evidence="1">
    <location>
        <begin position="307"/>
        <end position="374"/>
    </location>
</feature>
<evidence type="ECO:0000313" key="3">
    <source>
        <dbReference type="Proteomes" id="UP000037035"/>
    </source>
</evidence>
<feature type="region of interest" description="Disordered" evidence="1">
    <location>
        <begin position="96"/>
        <end position="145"/>
    </location>
</feature>
<feature type="compositionally biased region" description="Polar residues" evidence="1">
    <location>
        <begin position="327"/>
        <end position="343"/>
    </location>
</feature>
<keyword evidence="3" id="KW-1185">Reference proteome</keyword>
<protein>
    <submittedName>
        <fullName evidence="2">Uncharacterized protein</fullName>
    </submittedName>
</protein>
<comment type="caution">
    <text evidence="2">The sequence shown here is derived from an EMBL/GenBank/DDBJ whole genome shotgun (WGS) entry which is preliminary data.</text>
</comment>
<proteinExistence type="predicted"/>
<gene>
    <name evidence="2" type="ORF">VP01_2005g1</name>
</gene>
<dbReference type="VEuPathDB" id="FungiDB:VP01_2005g1"/>
<dbReference type="EMBL" id="LAVV01006844">
    <property type="protein sequence ID" value="KNZ58049.1"/>
    <property type="molecule type" value="Genomic_DNA"/>
</dbReference>
<feature type="compositionally biased region" description="Polar residues" evidence="1">
    <location>
        <begin position="406"/>
        <end position="423"/>
    </location>
</feature>
<evidence type="ECO:0000256" key="1">
    <source>
        <dbReference type="SAM" id="MobiDB-lite"/>
    </source>
</evidence>
<evidence type="ECO:0000313" key="2">
    <source>
        <dbReference type="EMBL" id="KNZ58049.1"/>
    </source>
</evidence>
<feature type="region of interest" description="Disordered" evidence="1">
    <location>
        <begin position="1266"/>
        <end position="1289"/>
    </location>
</feature>
<feature type="region of interest" description="Disordered" evidence="1">
    <location>
        <begin position="406"/>
        <end position="441"/>
    </location>
</feature>
<feature type="compositionally biased region" description="Polar residues" evidence="1">
    <location>
        <begin position="307"/>
        <end position="320"/>
    </location>
</feature>
<organism evidence="2 3">
    <name type="scientific">Puccinia sorghi</name>
    <dbReference type="NCBI Taxonomy" id="27349"/>
    <lineage>
        <taxon>Eukaryota</taxon>
        <taxon>Fungi</taxon>
        <taxon>Dikarya</taxon>
        <taxon>Basidiomycota</taxon>
        <taxon>Pucciniomycotina</taxon>
        <taxon>Pucciniomycetes</taxon>
        <taxon>Pucciniales</taxon>
        <taxon>Pucciniaceae</taxon>
        <taxon>Puccinia</taxon>
    </lineage>
</organism>
<name>A0A0L6VBF8_9BASI</name>